<evidence type="ECO:0000313" key="3">
    <source>
        <dbReference type="Proteomes" id="UP000327118"/>
    </source>
</evidence>
<dbReference type="InterPro" id="IPR011009">
    <property type="entry name" value="Kinase-like_dom_sf"/>
</dbReference>
<sequence>MEHIMSFDDTAWEKSEEIADAWLEKLHDRHVYVVIKDFILTYRDGKPIEVKDSSSVILRIPIPGLSRFPEEKVRNEVATMKYLREHTTIPVPTIFHWGSRAESPLELGPFILMEFIEHATTLANVLKIPGKDKDARPILNPKLDVEHLKNLYQQIADALLQLSRQSFPTIGSILINKDGKDFDVCARPLSMYWNELVRLGDLPETELPDTVFTTSTSYLKGLADLHIKHLLHQPNNSISSESDCRQKFLARILFRKLAEDKKLVSSGYEHGPFTMWCDDLRPGNVILDSKYQIVGIVNWEFTYAAPTEFTSSPPWWLLLEKPEFWPGGISNWTQAYEHAFHIFLSALRSQEEVAINKGNMTRNKRLSACMEHEWATGRFWVIYAATRSFAFDPIFRQVLDRIYFEFDSSWEDDWESRMQILSPSERDELEILVRRKLAAVESKV</sequence>
<dbReference type="PANTHER" id="PTHR21310:SF37">
    <property type="entry name" value="AMINOGLYCOSIDE PHOSPHOTRANSFERASE DOMAIN-CONTAINING PROTEIN"/>
    <property type="match status" value="1"/>
</dbReference>
<dbReference type="EMBL" id="ML739175">
    <property type="protein sequence ID" value="KAE8351353.1"/>
    <property type="molecule type" value="Genomic_DNA"/>
</dbReference>
<dbReference type="PANTHER" id="PTHR21310">
    <property type="entry name" value="AMINOGLYCOSIDE PHOSPHOTRANSFERASE-RELATED-RELATED"/>
    <property type="match status" value="1"/>
</dbReference>
<gene>
    <name evidence="2" type="ORF">BDV28DRAFT_150078</name>
</gene>
<organism evidence="2 3">
    <name type="scientific">Aspergillus coremiiformis</name>
    <dbReference type="NCBI Taxonomy" id="138285"/>
    <lineage>
        <taxon>Eukaryota</taxon>
        <taxon>Fungi</taxon>
        <taxon>Dikarya</taxon>
        <taxon>Ascomycota</taxon>
        <taxon>Pezizomycotina</taxon>
        <taxon>Eurotiomycetes</taxon>
        <taxon>Eurotiomycetidae</taxon>
        <taxon>Eurotiales</taxon>
        <taxon>Aspergillaceae</taxon>
        <taxon>Aspergillus</taxon>
        <taxon>Aspergillus subgen. Circumdati</taxon>
    </lineage>
</organism>
<dbReference type="SUPFAM" id="SSF56112">
    <property type="entry name" value="Protein kinase-like (PK-like)"/>
    <property type="match status" value="1"/>
</dbReference>
<keyword evidence="3" id="KW-1185">Reference proteome</keyword>
<dbReference type="Gene3D" id="3.30.200.20">
    <property type="entry name" value="Phosphorylase Kinase, domain 1"/>
    <property type="match status" value="1"/>
</dbReference>
<dbReference type="Pfam" id="PF01636">
    <property type="entry name" value="APH"/>
    <property type="match status" value="1"/>
</dbReference>
<protein>
    <submittedName>
        <fullName evidence="2">Phosphotransferase family protein</fullName>
    </submittedName>
</protein>
<evidence type="ECO:0000259" key="1">
    <source>
        <dbReference type="Pfam" id="PF01636"/>
    </source>
</evidence>
<dbReference type="Proteomes" id="UP000327118">
    <property type="component" value="Unassembled WGS sequence"/>
</dbReference>
<dbReference type="InterPro" id="IPR051678">
    <property type="entry name" value="AGP_Transferase"/>
</dbReference>
<evidence type="ECO:0000313" key="2">
    <source>
        <dbReference type="EMBL" id="KAE8351353.1"/>
    </source>
</evidence>
<dbReference type="GO" id="GO:0016740">
    <property type="term" value="F:transferase activity"/>
    <property type="evidence" value="ECO:0007669"/>
    <property type="project" value="UniProtKB-KW"/>
</dbReference>
<dbReference type="InterPro" id="IPR002575">
    <property type="entry name" value="Aminoglycoside_PTrfase"/>
</dbReference>
<reference evidence="3" key="1">
    <citation type="submission" date="2019-04" db="EMBL/GenBank/DDBJ databases">
        <title>Friends and foes A comparative genomics studyof 23 Aspergillus species from section Flavi.</title>
        <authorList>
            <consortium name="DOE Joint Genome Institute"/>
            <person name="Kjaerbolling I."/>
            <person name="Vesth T."/>
            <person name="Frisvad J.C."/>
            <person name="Nybo J.L."/>
            <person name="Theobald S."/>
            <person name="Kildgaard S."/>
            <person name="Isbrandt T."/>
            <person name="Kuo A."/>
            <person name="Sato A."/>
            <person name="Lyhne E.K."/>
            <person name="Kogle M.E."/>
            <person name="Wiebenga A."/>
            <person name="Kun R.S."/>
            <person name="Lubbers R.J."/>
            <person name="Makela M.R."/>
            <person name="Barry K."/>
            <person name="Chovatia M."/>
            <person name="Clum A."/>
            <person name="Daum C."/>
            <person name="Haridas S."/>
            <person name="He G."/>
            <person name="LaButti K."/>
            <person name="Lipzen A."/>
            <person name="Mondo S."/>
            <person name="Riley R."/>
            <person name="Salamov A."/>
            <person name="Simmons B.A."/>
            <person name="Magnuson J.K."/>
            <person name="Henrissat B."/>
            <person name="Mortensen U.H."/>
            <person name="Larsen T.O."/>
            <person name="Devries R.P."/>
            <person name="Grigoriev I.V."/>
            <person name="Machida M."/>
            <person name="Baker S.E."/>
            <person name="Andersen M.R."/>
        </authorList>
    </citation>
    <scope>NUCLEOTIDE SEQUENCE [LARGE SCALE GENOMIC DNA]</scope>
    <source>
        <strain evidence="3">CBS 553.77</strain>
    </source>
</reference>
<accession>A0A5N6Z2M3</accession>
<name>A0A5N6Z2M3_9EURO</name>
<keyword evidence="2" id="KW-0808">Transferase</keyword>
<proteinExistence type="predicted"/>
<feature type="domain" description="Aminoglycoside phosphotransferase" evidence="1">
    <location>
        <begin position="54"/>
        <end position="303"/>
    </location>
</feature>
<dbReference type="OrthoDB" id="5412996at2759"/>
<dbReference type="AlphaFoldDB" id="A0A5N6Z2M3"/>